<feature type="chain" id="PRO_5003689393" evidence="1">
    <location>
        <begin position="25"/>
        <end position="203"/>
    </location>
</feature>
<keyword evidence="3" id="KW-1185">Reference proteome</keyword>
<evidence type="ECO:0000256" key="1">
    <source>
        <dbReference type="SAM" id="SignalP"/>
    </source>
</evidence>
<feature type="signal peptide" evidence="1">
    <location>
        <begin position="1"/>
        <end position="24"/>
    </location>
</feature>
<gene>
    <name evidence="2" type="ORF">NITHO_1300006</name>
</gene>
<dbReference type="RefSeq" id="WP_008474735.1">
    <property type="nucleotide sequence ID" value="NZ_CAGS01000036.1"/>
</dbReference>
<reference evidence="2 3" key="1">
    <citation type="journal article" date="2012" name="ISME J.">
        <title>Nitrification expanded: discovery, physiology and genomics of a nitrite-oxidizing bacterium from the phylum Chloroflexi.</title>
        <authorList>
            <person name="Sorokin D.Y."/>
            <person name="Lucker S."/>
            <person name="Vejmelkova D."/>
            <person name="Kostrikina N.A."/>
            <person name="Kleerebezem R."/>
            <person name="Rijpstra W.I."/>
            <person name="Damste J.S."/>
            <person name="Le Paslier D."/>
            <person name="Muyzer G."/>
            <person name="Wagner M."/>
            <person name="van Loosdrecht M.C."/>
            <person name="Daims H."/>
        </authorList>
    </citation>
    <scope>NUCLEOTIDE SEQUENCE [LARGE SCALE GENOMIC DNA]</scope>
    <source>
        <strain evidence="3">none</strain>
    </source>
</reference>
<keyword evidence="1" id="KW-0732">Signal</keyword>
<accession>I4ED09</accession>
<comment type="caution">
    <text evidence="2">The sequence shown here is derived from an EMBL/GenBank/DDBJ whole genome shotgun (WGS) entry which is preliminary data.</text>
</comment>
<proteinExistence type="predicted"/>
<sequence length="203" mass="21731">MRKRSLWSLTLILALLTVTLGATSAATDPLIPPDVPTPDLNRLSCVNWSVVDTSPVSPAEQSALDQVAAEIGKPVIRTRVGAQRCFQTPAEMEQFIKSGAAVTPPWESSPSTALAYNSLAVLWDGAYYGAPAQAYYFPGTCNTYAFAQDTLPGFDNIASSAAANQNYGCNGLRLYQNTYEQPSNNPYICGPACATLGWIDNQA</sequence>
<name>I4ED09_9BACT</name>
<protein>
    <submittedName>
        <fullName evidence="2">Uncharacterized protein</fullName>
    </submittedName>
</protein>
<dbReference type="EMBL" id="CAGS01000036">
    <property type="protein sequence ID" value="CCF82571.1"/>
    <property type="molecule type" value="Genomic_DNA"/>
</dbReference>
<organism evidence="2 3">
    <name type="scientific">Nitrolancea hollandica Lb</name>
    <dbReference type="NCBI Taxonomy" id="1129897"/>
    <lineage>
        <taxon>Bacteria</taxon>
        <taxon>Pseudomonadati</taxon>
        <taxon>Thermomicrobiota</taxon>
        <taxon>Thermomicrobia</taxon>
        <taxon>Sphaerobacterales</taxon>
        <taxon>Sphaerobacterineae</taxon>
        <taxon>Sphaerobacteraceae</taxon>
        <taxon>Nitrolancea</taxon>
    </lineage>
</organism>
<evidence type="ECO:0000313" key="3">
    <source>
        <dbReference type="Proteomes" id="UP000004221"/>
    </source>
</evidence>
<dbReference type="AlphaFoldDB" id="I4ED09"/>
<dbReference type="Proteomes" id="UP000004221">
    <property type="component" value="Unassembled WGS sequence"/>
</dbReference>
<evidence type="ECO:0000313" key="2">
    <source>
        <dbReference type="EMBL" id="CCF82571.1"/>
    </source>
</evidence>